<dbReference type="EMBL" id="NSKE01000004">
    <property type="protein sequence ID" value="PAU94626.1"/>
    <property type="molecule type" value="Genomic_DNA"/>
</dbReference>
<reference evidence="15 16" key="1">
    <citation type="submission" date="2017-08" db="EMBL/GenBank/DDBJ databases">
        <title>Aliifodinibius alkalisoli sp. nov., isolated from saline alkaline soil.</title>
        <authorList>
            <person name="Liu D."/>
            <person name="Zhang G."/>
        </authorList>
    </citation>
    <scope>NUCLEOTIDE SEQUENCE [LARGE SCALE GENOMIC DNA]</scope>
    <source>
        <strain evidence="15 16">WN023</strain>
    </source>
</reference>
<dbReference type="Proteomes" id="UP000218831">
    <property type="component" value="Unassembled WGS sequence"/>
</dbReference>
<dbReference type="GO" id="GO:0009431">
    <property type="term" value="C:bacterial-type flagellum basal body, MS ring"/>
    <property type="evidence" value="ECO:0007669"/>
    <property type="project" value="InterPro"/>
</dbReference>
<comment type="similarity">
    <text evidence="3 9">Belongs to the FliF family.</text>
</comment>
<evidence type="ECO:0000256" key="9">
    <source>
        <dbReference type="PIRNR" id="PIRNR004862"/>
    </source>
</evidence>
<evidence type="ECO:0000259" key="14">
    <source>
        <dbReference type="Pfam" id="PF08345"/>
    </source>
</evidence>
<proteinExistence type="inferred from homology"/>
<evidence type="ECO:0000256" key="12">
    <source>
        <dbReference type="SAM" id="Phobius"/>
    </source>
</evidence>
<dbReference type="GO" id="GO:0003774">
    <property type="term" value="F:cytoskeletal motor activity"/>
    <property type="evidence" value="ECO:0007669"/>
    <property type="project" value="InterPro"/>
</dbReference>
<evidence type="ECO:0000313" key="16">
    <source>
        <dbReference type="Proteomes" id="UP000218831"/>
    </source>
</evidence>
<evidence type="ECO:0000256" key="3">
    <source>
        <dbReference type="ARBA" id="ARBA00007971"/>
    </source>
</evidence>
<keyword evidence="15" id="KW-0282">Flagellum</keyword>
<dbReference type="RefSeq" id="WP_095606167.1">
    <property type="nucleotide sequence ID" value="NZ_NSKE01000004.1"/>
</dbReference>
<name>A0A2A2GA48_9BACT</name>
<comment type="subcellular location">
    <subcellularLocation>
        <location evidence="1 9">Bacterial flagellum basal body</location>
    </subcellularLocation>
    <subcellularLocation>
        <location evidence="2">Cell membrane</location>
        <topology evidence="2">Multi-pass membrane protein</topology>
    </subcellularLocation>
</comment>
<keyword evidence="4" id="KW-1003">Cell membrane</keyword>
<evidence type="ECO:0000256" key="8">
    <source>
        <dbReference type="ARBA" id="ARBA00023143"/>
    </source>
</evidence>
<keyword evidence="5 12" id="KW-0812">Transmembrane</keyword>
<keyword evidence="15" id="KW-0966">Cell projection</keyword>
<comment type="caution">
    <text evidence="15">The sequence shown here is derived from an EMBL/GenBank/DDBJ whole genome shotgun (WGS) entry which is preliminary data.</text>
</comment>
<accession>A0A2A2GA48</accession>
<dbReference type="Pfam" id="PF01514">
    <property type="entry name" value="YscJ_FliF"/>
    <property type="match status" value="1"/>
</dbReference>
<dbReference type="InterPro" id="IPR013556">
    <property type="entry name" value="Flag_M-ring_C"/>
</dbReference>
<feature type="domain" description="Flagellar M-ring N-terminal" evidence="13">
    <location>
        <begin position="43"/>
        <end position="216"/>
    </location>
</feature>
<feature type="transmembrane region" description="Helical" evidence="12">
    <location>
        <begin position="436"/>
        <end position="454"/>
    </location>
</feature>
<comment type="function">
    <text evidence="9">The M ring may be actively involved in energy transduction.</text>
</comment>
<dbReference type="PRINTS" id="PR01009">
    <property type="entry name" value="FLGMRINGFLIF"/>
</dbReference>
<feature type="domain" description="Flagellar M-ring C-terminal" evidence="14">
    <location>
        <begin position="250"/>
        <end position="414"/>
    </location>
</feature>
<evidence type="ECO:0000256" key="4">
    <source>
        <dbReference type="ARBA" id="ARBA00022475"/>
    </source>
</evidence>
<keyword evidence="10" id="KW-0175">Coiled coil</keyword>
<dbReference type="InterPro" id="IPR043427">
    <property type="entry name" value="YscJ/FliF"/>
</dbReference>
<dbReference type="PANTHER" id="PTHR30046:SF0">
    <property type="entry name" value="FLAGELLAR M-RING PROTEIN"/>
    <property type="match status" value="1"/>
</dbReference>
<keyword evidence="15" id="KW-0969">Cilium</keyword>
<evidence type="ECO:0000256" key="2">
    <source>
        <dbReference type="ARBA" id="ARBA00004651"/>
    </source>
</evidence>
<dbReference type="NCBIfam" id="TIGR00206">
    <property type="entry name" value="fliF"/>
    <property type="match status" value="1"/>
</dbReference>
<keyword evidence="8 9" id="KW-0975">Bacterial flagellum</keyword>
<evidence type="ECO:0000256" key="6">
    <source>
        <dbReference type="ARBA" id="ARBA00022989"/>
    </source>
</evidence>
<evidence type="ECO:0000256" key="11">
    <source>
        <dbReference type="SAM" id="MobiDB-lite"/>
    </source>
</evidence>
<evidence type="ECO:0000256" key="5">
    <source>
        <dbReference type="ARBA" id="ARBA00022692"/>
    </source>
</evidence>
<keyword evidence="6 12" id="KW-1133">Transmembrane helix</keyword>
<evidence type="ECO:0000313" key="15">
    <source>
        <dbReference type="EMBL" id="PAU94626.1"/>
    </source>
</evidence>
<dbReference type="InterPro" id="IPR000067">
    <property type="entry name" value="FlgMring_FliF"/>
</dbReference>
<dbReference type="InterPro" id="IPR045851">
    <property type="entry name" value="AMP-bd_C_sf"/>
</dbReference>
<evidence type="ECO:0000259" key="13">
    <source>
        <dbReference type="Pfam" id="PF01514"/>
    </source>
</evidence>
<gene>
    <name evidence="15" type="primary">fliF</name>
    <name evidence="15" type="ORF">CK503_07480</name>
</gene>
<evidence type="ECO:0000256" key="1">
    <source>
        <dbReference type="ARBA" id="ARBA00004117"/>
    </source>
</evidence>
<dbReference type="OrthoDB" id="9807026at2"/>
<dbReference type="Gene3D" id="3.30.300.30">
    <property type="match status" value="1"/>
</dbReference>
<feature type="transmembrane region" description="Helical" evidence="12">
    <location>
        <begin position="21"/>
        <end position="42"/>
    </location>
</feature>
<dbReference type="InterPro" id="IPR006182">
    <property type="entry name" value="FliF_N_dom"/>
</dbReference>
<dbReference type="PANTHER" id="PTHR30046">
    <property type="entry name" value="FLAGELLAR M-RING PROTEIN"/>
    <property type="match status" value="1"/>
</dbReference>
<dbReference type="PIRSF" id="PIRSF004862">
    <property type="entry name" value="FliF"/>
    <property type="match status" value="1"/>
</dbReference>
<keyword evidence="16" id="KW-1185">Reference proteome</keyword>
<feature type="region of interest" description="Disordered" evidence="11">
    <location>
        <begin position="315"/>
        <end position="335"/>
    </location>
</feature>
<organism evidence="15 16">
    <name type="scientific">Fodinibius salipaludis</name>
    <dbReference type="NCBI Taxonomy" id="2032627"/>
    <lineage>
        <taxon>Bacteria</taxon>
        <taxon>Pseudomonadati</taxon>
        <taxon>Balneolota</taxon>
        <taxon>Balneolia</taxon>
        <taxon>Balneolales</taxon>
        <taxon>Balneolaceae</taxon>
        <taxon>Fodinibius</taxon>
    </lineage>
</organism>
<evidence type="ECO:0000256" key="7">
    <source>
        <dbReference type="ARBA" id="ARBA00023136"/>
    </source>
</evidence>
<feature type="coiled-coil region" evidence="10">
    <location>
        <begin position="492"/>
        <end position="519"/>
    </location>
</feature>
<sequence>MSSFIEKFKEFLEPLSTAQRTLFFGLVGAILIFAGTVFYWALSPSYTLLFGSLEQGAAQQIVTELDERGVNYELDNGGQSIYVPGERVDQLRLELAPLGAPQSDMKGYELFDNNSLGMTDYMQQLNNKRALEGELSRSVNSLQQVKSSRVHLVLPERSPFQETTVKASASVLLTLKRGERLNKTRVEGITSLIAGSVEGLEAKDVTIVDHAGNRLTDDKQGNSGFASEESWMKSEQKTEDYLTRRGQTMLDRVLGPGNSIVRVSVDQNFDSLVRESNKIDPESRTLISEQRDEQVQTQEGSELVPIDEFTPVNERGETSIVSSNENESSSRTRNYEVSETKEVYKKAQGEITNISASVLVNHKQIETVNEGGETVYETEPYSEEELQEFREVITSALGIQAQRGDEITIRQVEFWQPGQETPRGQMIDGYWPWTRVLRWALIFVTLGLIAWLLFGIRRQMSSGQPGLAIQSPFGDGQEVFTDGSMDPELEGMSKQELMNDEEKEEMRALEAKKYDMEEIINMVDMKPEKAAKIVRSMLISTEEE</sequence>
<dbReference type="AlphaFoldDB" id="A0A2A2GA48"/>
<keyword evidence="7 12" id="KW-0472">Membrane</keyword>
<dbReference type="GO" id="GO:0071973">
    <property type="term" value="P:bacterial-type flagellum-dependent cell motility"/>
    <property type="evidence" value="ECO:0007669"/>
    <property type="project" value="InterPro"/>
</dbReference>
<dbReference type="GO" id="GO:0005886">
    <property type="term" value="C:plasma membrane"/>
    <property type="evidence" value="ECO:0007669"/>
    <property type="project" value="UniProtKB-SubCell"/>
</dbReference>
<protein>
    <recommendedName>
        <fullName evidence="9">Flagellar M-ring protein</fullName>
    </recommendedName>
</protein>
<dbReference type="Pfam" id="PF08345">
    <property type="entry name" value="YscJ_FliF_C"/>
    <property type="match status" value="1"/>
</dbReference>
<evidence type="ECO:0000256" key="10">
    <source>
        <dbReference type="SAM" id="Coils"/>
    </source>
</evidence>